<reference evidence="12" key="4">
    <citation type="journal article" date="2015" name="PLoS ONE">
        <title>Comprehensive Evaluation of Toxoplasma gondii VEG and Neospora caninum LIV Genomes with Tachyzoite Stage Transcriptome and Proteome Defines Novel Transcript Features.</title>
        <authorList>
            <person name="Ramaprasad A."/>
            <person name="Mourier T."/>
            <person name="Naeem R."/>
            <person name="Malas T.B."/>
            <person name="Moussa E."/>
            <person name="Panigrahi A."/>
            <person name="Vermont S.J."/>
            <person name="Otto T.D."/>
            <person name="Wastling J."/>
            <person name="Pain A."/>
        </authorList>
    </citation>
    <scope>NUCLEOTIDE SEQUENCE</scope>
    <source>
        <strain evidence="12">Liverpool</strain>
    </source>
</reference>
<keyword evidence="5" id="KW-0597">Phosphoprotein</keyword>
<feature type="compositionally biased region" description="Low complexity" evidence="10">
    <location>
        <begin position="91"/>
        <end position="103"/>
    </location>
</feature>
<feature type="compositionally biased region" description="Basic and acidic residues" evidence="10">
    <location>
        <begin position="110"/>
        <end position="126"/>
    </location>
</feature>
<name>F0VK68_NEOCL</name>
<feature type="compositionally biased region" description="Basic and acidic residues" evidence="10">
    <location>
        <begin position="211"/>
        <end position="233"/>
    </location>
</feature>
<evidence type="ECO:0000256" key="1">
    <source>
        <dbReference type="ARBA" id="ARBA00004286"/>
    </source>
</evidence>
<evidence type="ECO:0000256" key="9">
    <source>
        <dbReference type="ARBA" id="ARBA00093307"/>
    </source>
</evidence>
<dbReference type="PANTHER" id="PTHR13557:SF1">
    <property type="entry name" value="COILED-COIL DOMAIN-CONTAINING PROTEIN 86"/>
    <property type="match status" value="1"/>
</dbReference>
<keyword evidence="8" id="KW-0539">Nucleus</keyword>
<keyword evidence="7" id="KW-0175">Coiled coil</keyword>
<evidence type="ECO:0000313" key="11">
    <source>
        <dbReference type="EMBL" id="CBZ54469.1"/>
    </source>
</evidence>
<feature type="region of interest" description="Disordered" evidence="10">
    <location>
        <begin position="1"/>
        <end position="184"/>
    </location>
</feature>
<feature type="compositionally biased region" description="Polar residues" evidence="10">
    <location>
        <begin position="8"/>
        <end position="51"/>
    </location>
</feature>
<dbReference type="VEuPathDB" id="ToxoDB:NCLIV_048980"/>
<dbReference type="EMBL" id="LN714485">
    <property type="protein sequence ID" value="CEL69181.1"/>
    <property type="molecule type" value="Genomic_DNA"/>
</dbReference>
<dbReference type="PANTHER" id="PTHR13557">
    <property type="entry name" value="COILED-COIL DOMAIN-CONTAINING PROTEIN 86"/>
    <property type="match status" value="1"/>
</dbReference>
<accession>F0VK68</accession>
<keyword evidence="6" id="KW-0164">Citrullination</keyword>
<dbReference type="EMBL" id="FR823391">
    <property type="protein sequence ID" value="CBZ54469.1"/>
    <property type="molecule type" value="Genomic_DNA"/>
</dbReference>
<evidence type="ECO:0000256" key="10">
    <source>
        <dbReference type="SAM" id="MobiDB-lite"/>
    </source>
</evidence>
<evidence type="ECO:0000313" key="12">
    <source>
        <dbReference type="EMBL" id="CEL69181.1"/>
    </source>
</evidence>
<evidence type="ECO:0000256" key="5">
    <source>
        <dbReference type="ARBA" id="ARBA00022553"/>
    </source>
</evidence>
<organism evidence="11 13">
    <name type="scientific">Neospora caninum (strain Liverpool)</name>
    <dbReference type="NCBI Taxonomy" id="572307"/>
    <lineage>
        <taxon>Eukaryota</taxon>
        <taxon>Sar</taxon>
        <taxon>Alveolata</taxon>
        <taxon>Apicomplexa</taxon>
        <taxon>Conoidasida</taxon>
        <taxon>Coccidia</taxon>
        <taxon>Eucoccidiorida</taxon>
        <taxon>Eimeriorina</taxon>
        <taxon>Sarcocystidae</taxon>
        <taxon>Neospora</taxon>
    </lineage>
</organism>
<evidence type="ECO:0000256" key="4">
    <source>
        <dbReference type="ARBA" id="ARBA00022454"/>
    </source>
</evidence>
<evidence type="ECO:0000256" key="8">
    <source>
        <dbReference type="ARBA" id="ARBA00023242"/>
    </source>
</evidence>
<dbReference type="Proteomes" id="UP000007494">
    <property type="component" value="Chromosome X"/>
</dbReference>
<feature type="region of interest" description="Disordered" evidence="10">
    <location>
        <begin position="200"/>
        <end position="258"/>
    </location>
</feature>
<evidence type="ECO:0000256" key="7">
    <source>
        <dbReference type="ARBA" id="ARBA00023054"/>
    </source>
</evidence>
<reference evidence="11" key="2">
    <citation type="submission" date="2011-03" db="EMBL/GenBank/DDBJ databases">
        <title>Comparative genomics and transcriptomics of Neospora caninum and Toxoplasma gondii.</title>
        <authorList>
            <person name="Reid A.J."/>
            <person name="Sohal A."/>
            <person name="Harris D."/>
            <person name="Quail M."/>
            <person name="Sanders M."/>
            <person name="Berriman M."/>
            <person name="Wastling J.M."/>
            <person name="Pain A."/>
        </authorList>
    </citation>
    <scope>NUCLEOTIDE SEQUENCE</scope>
    <source>
        <strain evidence="11">Liverpool</strain>
    </source>
</reference>
<reference evidence="11" key="1">
    <citation type="submission" date="2011-02" db="EMBL/GenBank/DDBJ databases">
        <authorList>
            <person name="Aslett M."/>
        </authorList>
    </citation>
    <scope>NUCLEOTIDE SEQUENCE</scope>
    <source>
        <strain evidence="11">Liverpool</strain>
    </source>
</reference>
<proteinExistence type="predicted"/>
<reference evidence="13" key="3">
    <citation type="journal article" date="2012" name="PLoS Pathog.">
        <title>Comparative genomics of the apicomplexan parasites Toxoplasma gondii and Neospora caninum: Coccidia differing in host range and transmission strategy.</title>
        <authorList>
            <person name="Reid A.J."/>
            <person name="Vermont S.J."/>
            <person name="Cotton J.A."/>
            <person name="Harris D."/>
            <person name="Hill-Cawthorne G.A."/>
            <person name="Konen-Waisman S."/>
            <person name="Latham S.M."/>
            <person name="Mourier T."/>
            <person name="Norton R."/>
            <person name="Quail M.A."/>
            <person name="Sanders M."/>
            <person name="Shanmugam D."/>
            <person name="Sohal A."/>
            <person name="Wasmuth J.D."/>
            <person name="Brunk B."/>
            <person name="Grigg M.E."/>
            <person name="Howard J.C."/>
            <person name="Parkinson J."/>
            <person name="Roos D.S."/>
            <person name="Trees A.J."/>
            <person name="Berriman M."/>
            <person name="Pain A."/>
            <person name="Wastling J.M."/>
        </authorList>
    </citation>
    <scope>NUCLEOTIDE SEQUENCE [LARGE SCALE GENOMIC DNA]</scope>
    <source>
        <strain evidence="13">Liverpool</strain>
    </source>
</reference>
<dbReference type="eggNOG" id="ENOG502SH0P">
    <property type="taxonomic scope" value="Eukaryota"/>
</dbReference>
<dbReference type="AlphaFoldDB" id="F0VK68"/>
<feature type="compositionally biased region" description="Basic and acidic residues" evidence="10">
    <location>
        <begin position="240"/>
        <end position="254"/>
    </location>
</feature>
<dbReference type="InParanoid" id="F0VK68"/>
<keyword evidence="13" id="KW-1185">Reference proteome</keyword>
<evidence type="ECO:0000313" key="13">
    <source>
        <dbReference type="Proteomes" id="UP000007494"/>
    </source>
</evidence>
<dbReference type="OrthoDB" id="332725at2759"/>
<dbReference type="GO" id="GO:0005730">
    <property type="term" value="C:nucleolus"/>
    <property type="evidence" value="ECO:0007669"/>
    <property type="project" value="UniProtKB-SubCell"/>
</dbReference>
<dbReference type="GO" id="GO:0005694">
    <property type="term" value="C:chromosome"/>
    <property type="evidence" value="ECO:0007669"/>
    <property type="project" value="UniProtKB-SubCell"/>
</dbReference>
<feature type="compositionally biased region" description="Acidic residues" evidence="10">
    <location>
        <begin position="137"/>
        <end position="148"/>
    </location>
</feature>
<evidence type="ECO:0000256" key="2">
    <source>
        <dbReference type="ARBA" id="ARBA00004604"/>
    </source>
</evidence>
<evidence type="ECO:0000256" key="6">
    <source>
        <dbReference type="ARBA" id="ARBA00022934"/>
    </source>
</evidence>
<gene>
    <name evidence="12" type="ORF">BN1204_048980</name>
    <name evidence="11" type="ORF">NCLIV_048980</name>
</gene>
<keyword evidence="4" id="KW-0158">Chromosome</keyword>
<evidence type="ECO:0000256" key="3">
    <source>
        <dbReference type="ARBA" id="ARBA00016738"/>
    </source>
</evidence>
<dbReference type="InterPro" id="IPR026570">
    <property type="entry name" value="CCDC86"/>
</dbReference>
<protein>
    <recommendedName>
        <fullName evidence="3">Coiled-coil domain-containing protein 86</fullName>
    </recommendedName>
</protein>
<comment type="function">
    <text evidence="9">Required for proper chromosome segregation during mitosis and error-free mitotic progression.</text>
</comment>
<dbReference type="GeneID" id="13442400"/>
<comment type="subcellular location">
    <subcellularLocation>
        <location evidence="1">Chromosome</location>
    </subcellularLocation>
    <subcellularLocation>
        <location evidence="2">Nucleus</location>
        <location evidence="2">Nucleolus</location>
    </subcellularLocation>
</comment>
<dbReference type="OMA" id="MIQKLYN"/>
<sequence length="295" mass="32421">MEAAATDANPNSRRNSASQKTAGSVVSPSKTSEGTSSLSPPVDSPRSQRARGSSPVAADTEGSCQARESEGTEPTGPPSPSKDAVRDQQRSRASGVSAVRRAATPGSVSEEPHGEAGRQRERKSEEASASDAQEQPVAEDEEIGEQEDGRDSLSQPEGGSAGDVLVPGTMAANIPRVRGKQAWREKGAVRSFGRFCREAANRAKGSWETQKQARNEQRAMRQAEREMREERAAVLRRRREKTEEKKRRKEENELKSSQVQVIKNTSKLRKWGKKARRDLVKMSPEMIQKLYNVRV</sequence>
<dbReference type="RefSeq" id="XP_003884499.1">
    <property type="nucleotide sequence ID" value="XM_003884450.1"/>
</dbReference>